<comment type="caution">
    <text evidence="3">The sequence shown here is derived from an EMBL/GenBank/DDBJ whole genome shotgun (WGS) entry which is preliminary data.</text>
</comment>
<protein>
    <submittedName>
        <fullName evidence="3">YycH protein</fullName>
    </submittedName>
</protein>
<organism evidence="3 4">
    <name type="scientific">Lentilactobacillus senioris DSM 24302 = JCM 17472</name>
    <dbReference type="NCBI Taxonomy" id="1423802"/>
    <lineage>
        <taxon>Bacteria</taxon>
        <taxon>Bacillati</taxon>
        <taxon>Bacillota</taxon>
        <taxon>Bacilli</taxon>
        <taxon>Lactobacillales</taxon>
        <taxon>Lactobacillaceae</taxon>
        <taxon>Lentilactobacillus</taxon>
    </lineage>
</organism>
<dbReference type="STRING" id="1423802.FC56_GL001256"/>
<keyword evidence="1" id="KW-0472">Membrane</keyword>
<keyword evidence="4" id="KW-1185">Reference proteome</keyword>
<proteinExistence type="predicted"/>
<dbReference type="AlphaFoldDB" id="A0A0R2CST4"/>
<dbReference type="GO" id="GO:0016020">
    <property type="term" value="C:membrane"/>
    <property type="evidence" value="ECO:0007669"/>
    <property type="project" value="InterPro"/>
</dbReference>
<reference evidence="3 4" key="1">
    <citation type="journal article" date="2015" name="Genome Announc.">
        <title>Expanding the biotechnology potential of lactobacilli through comparative genomics of 213 strains and associated genera.</title>
        <authorList>
            <person name="Sun Z."/>
            <person name="Harris H.M."/>
            <person name="McCann A."/>
            <person name="Guo C."/>
            <person name="Argimon S."/>
            <person name="Zhang W."/>
            <person name="Yang X."/>
            <person name="Jeffery I.B."/>
            <person name="Cooney J.C."/>
            <person name="Kagawa T.F."/>
            <person name="Liu W."/>
            <person name="Song Y."/>
            <person name="Salvetti E."/>
            <person name="Wrobel A."/>
            <person name="Rasinkangas P."/>
            <person name="Parkhill J."/>
            <person name="Rea M.C."/>
            <person name="O'Sullivan O."/>
            <person name="Ritari J."/>
            <person name="Douillard F.P."/>
            <person name="Paul Ross R."/>
            <person name="Yang R."/>
            <person name="Briner A.E."/>
            <person name="Felis G.E."/>
            <person name="de Vos W.M."/>
            <person name="Barrangou R."/>
            <person name="Klaenhammer T.R."/>
            <person name="Caufield P.W."/>
            <person name="Cui Y."/>
            <person name="Zhang H."/>
            <person name="O'Toole P.W."/>
        </authorList>
    </citation>
    <scope>NUCLEOTIDE SEQUENCE [LARGE SCALE GENOMIC DNA]</scope>
    <source>
        <strain evidence="3 4">DSM 24302</strain>
    </source>
</reference>
<dbReference type="RefSeq" id="WP_056977455.1">
    <property type="nucleotide sequence ID" value="NZ_AYZR01000004.1"/>
</dbReference>
<feature type="domain" description="Regulatory protein YycH-like" evidence="2">
    <location>
        <begin position="35"/>
        <end position="256"/>
    </location>
</feature>
<sequence>MNFKRVEIIFLFTFLAIDIFLFGMYQQNQNLQSENVSQGDSNSTIIKEMKNDQIKVGKLSDEEQAAYYVSGTRTNTLQQKMGQLTNQSTSFNDYELTSEFTQPINVAQDAPQETINKMLTDSTFILYGQQYQYSKELSDANTLVYTQKALGRNIYSAVGQIRFEINDQHQLIGYTQRYLEDIKSLREKSETISEERALIWLYQYNEIPNNTRIKWSKLEYTKLVNIDDNCVLIPTWVVAIKYNNSPTIQIKRINAFTGSIIKDSTSNIKAATNS</sequence>
<keyword evidence="1" id="KW-1133">Transmembrane helix</keyword>
<evidence type="ECO:0000259" key="2">
    <source>
        <dbReference type="Pfam" id="PF09648"/>
    </source>
</evidence>
<gene>
    <name evidence="3" type="ORF">FC56_GL001256</name>
</gene>
<evidence type="ECO:0000313" key="4">
    <source>
        <dbReference type="Proteomes" id="UP000051256"/>
    </source>
</evidence>
<accession>A0A0R2CST4</accession>
<dbReference type="InterPro" id="IPR018604">
    <property type="entry name" value="YycI-like"/>
</dbReference>
<evidence type="ECO:0000256" key="1">
    <source>
        <dbReference type="SAM" id="Phobius"/>
    </source>
</evidence>
<dbReference type="PATRIC" id="fig|1423802.4.peg.1275"/>
<dbReference type="Proteomes" id="UP000051256">
    <property type="component" value="Unassembled WGS sequence"/>
</dbReference>
<name>A0A0R2CST4_9LACO</name>
<keyword evidence="1" id="KW-0812">Transmembrane</keyword>
<dbReference type="Pfam" id="PF09648">
    <property type="entry name" value="YycI"/>
    <property type="match status" value="1"/>
</dbReference>
<dbReference type="EMBL" id="AYZR01000004">
    <property type="protein sequence ID" value="KRM94304.1"/>
    <property type="molecule type" value="Genomic_DNA"/>
</dbReference>
<dbReference type="Gene3D" id="2.40.128.690">
    <property type="entry name" value="YycH protein, domain 3-like"/>
    <property type="match status" value="1"/>
</dbReference>
<evidence type="ECO:0000313" key="3">
    <source>
        <dbReference type="EMBL" id="KRM94304.1"/>
    </source>
</evidence>
<feature type="transmembrane region" description="Helical" evidence="1">
    <location>
        <begin position="7"/>
        <end position="25"/>
    </location>
</feature>